<dbReference type="PANTHER" id="PTHR14911">
    <property type="entry name" value="THUMP DOMAIN-CONTAINING"/>
    <property type="match status" value="1"/>
</dbReference>
<feature type="domain" description="DNA methylase N-4/N-6" evidence="4">
    <location>
        <begin position="40"/>
        <end position="120"/>
    </location>
</feature>
<accession>A0A830EKE7</accession>
<reference evidence="6" key="2">
    <citation type="submission" date="2020-09" db="EMBL/GenBank/DDBJ databases">
        <authorList>
            <person name="Sun Q."/>
            <person name="Ohkuma M."/>
        </authorList>
    </citation>
    <scope>NUCLEOTIDE SEQUENCE</scope>
    <source>
        <strain evidence="6">JCM 11219</strain>
    </source>
</reference>
<organism evidence="6 7">
    <name type="scientific">Vulcanisaeta souniana JCM 11219</name>
    <dbReference type="NCBI Taxonomy" id="1293586"/>
    <lineage>
        <taxon>Archaea</taxon>
        <taxon>Thermoproteota</taxon>
        <taxon>Thermoprotei</taxon>
        <taxon>Thermoproteales</taxon>
        <taxon>Thermoproteaceae</taxon>
        <taxon>Vulcanisaeta</taxon>
    </lineage>
</organism>
<proteinExistence type="inferred from homology"/>
<dbReference type="PRINTS" id="PR00508">
    <property type="entry name" value="S21N4MTFRASE"/>
</dbReference>
<reference evidence="5" key="4">
    <citation type="journal article" date="2023" name="Microbiol. Resour. Announc.">
        <title>Complete Genome Sequence of Vulcanisaeta souniana Strain IC-059, a Hyperthermophilic Archaeon Isolated from Hot Spring Water in Japan.</title>
        <authorList>
            <person name="Kato S."/>
            <person name="Itoh T."/>
            <person name="Wu L."/>
            <person name="Ma J."/>
            <person name="Ohkuma M."/>
        </authorList>
    </citation>
    <scope>NUCLEOTIDE SEQUENCE</scope>
    <source>
        <strain evidence="5">JCM 11219</strain>
    </source>
</reference>
<keyword evidence="2" id="KW-0808">Transferase</keyword>
<dbReference type="Proteomes" id="UP001060771">
    <property type="component" value="Chromosome"/>
</dbReference>
<dbReference type="RefSeq" id="WP_188604070.1">
    <property type="nucleotide sequence ID" value="NZ_AP026830.1"/>
</dbReference>
<comment type="similarity">
    <text evidence="3">Belongs to the N(4)/N(6)-methyltransferase family.</text>
</comment>
<dbReference type="EMBL" id="AP026830">
    <property type="protein sequence ID" value="BDR92903.1"/>
    <property type="molecule type" value="Genomic_DNA"/>
</dbReference>
<dbReference type="GeneID" id="76207535"/>
<dbReference type="GO" id="GO:0009307">
    <property type="term" value="P:DNA restriction-modification system"/>
    <property type="evidence" value="ECO:0007669"/>
    <property type="project" value="UniProtKB-KW"/>
</dbReference>
<sequence>MREVGFSEYLEFVSRNRVIHIEDQEISLEPIRVERLLPDSTELTDVSTTVWSFPRRGSWATHKGDYRGNWAPQIPRALILMYTNKGDTILDSMVGSGTTCIEAKLLGRNCIGVDVNYNAVMLTLHRLYWLEESIKQHSSADLVPYRVGDVILEDVMKAFTRIYHGDARKLDLIRDGSVDAVFTHPPYWNIIEYKGGECSQDDLSCAKNLENYIRLMGEVAREIYRVLKPGGYAAVLIGDTRMHRHYVPISHRVLGVFLNVGFILKEEVIKIQHRMKTTREVWQRMRGRGFLLIQHEKLFIFKKPGNEEEKRKLKYSISI</sequence>
<keyword evidence="3" id="KW-0680">Restriction system</keyword>
<dbReference type="PANTHER" id="PTHR14911:SF13">
    <property type="entry name" value="TRNA (GUANINE(6)-N2)-METHYLTRANSFERASE THUMP3"/>
    <property type="match status" value="1"/>
</dbReference>
<evidence type="ECO:0000256" key="1">
    <source>
        <dbReference type="ARBA" id="ARBA00022603"/>
    </source>
</evidence>
<evidence type="ECO:0000256" key="2">
    <source>
        <dbReference type="ARBA" id="ARBA00022679"/>
    </source>
</evidence>
<dbReference type="GO" id="GO:0008170">
    <property type="term" value="F:N-methyltransferase activity"/>
    <property type="evidence" value="ECO:0007669"/>
    <property type="project" value="InterPro"/>
</dbReference>
<reference evidence="8" key="3">
    <citation type="submission" date="2022-09" db="EMBL/GenBank/DDBJ databases">
        <title>Complete genome sequence of Vulcanisaeta souniana.</title>
        <authorList>
            <person name="Kato S."/>
            <person name="Itoh T."/>
            <person name="Ohkuma M."/>
        </authorList>
    </citation>
    <scope>NUCLEOTIDE SEQUENCE [LARGE SCALE GENOMIC DNA]</scope>
    <source>
        <strain evidence="8">JCM 11219</strain>
    </source>
</reference>
<dbReference type="AlphaFoldDB" id="A0A830EKE7"/>
<dbReference type="InterPro" id="IPR029063">
    <property type="entry name" value="SAM-dependent_MTases_sf"/>
</dbReference>
<evidence type="ECO:0000259" key="4">
    <source>
        <dbReference type="Pfam" id="PF01555"/>
    </source>
</evidence>
<dbReference type="Pfam" id="PF01555">
    <property type="entry name" value="N6_N4_Mtase"/>
    <property type="match status" value="2"/>
</dbReference>
<dbReference type="Proteomes" id="UP000657075">
    <property type="component" value="Unassembled WGS sequence"/>
</dbReference>
<reference evidence="6" key="1">
    <citation type="journal article" date="2014" name="Int. J. Syst. Evol. Microbiol.">
        <title>Complete genome sequence of Corynebacterium casei LMG S-19264T (=DSM 44701T), isolated from a smear-ripened cheese.</title>
        <authorList>
            <consortium name="US DOE Joint Genome Institute (JGI-PGF)"/>
            <person name="Walter F."/>
            <person name="Albersmeier A."/>
            <person name="Kalinowski J."/>
            <person name="Ruckert C."/>
        </authorList>
    </citation>
    <scope>NUCLEOTIDE SEQUENCE</scope>
    <source>
        <strain evidence="6">JCM 11219</strain>
    </source>
</reference>
<gene>
    <name evidence="6" type="ORF">GCM10007112_23190</name>
    <name evidence="5" type="ORF">Vsou_19960</name>
</gene>
<keyword evidence="8" id="KW-1185">Reference proteome</keyword>
<dbReference type="GO" id="GO:0016423">
    <property type="term" value="F:tRNA (guanine) methyltransferase activity"/>
    <property type="evidence" value="ECO:0007669"/>
    <property type="project" value="TreeGrafter"/>
</dbReference>
<dbReference type="GO" id="GO:0003677">
    <property type="term" value="F:DNA binding"/>
    <property type="evidence" value="ECO:0007669"/>
    <property type="project" value="InterPro"/>
</dbReference>
<dbReference type="CDD" id="cd02440">
    <property type="entry name" value="AdoMet_MTases"/>
    <property type="match status" value="1"/>
</dbReference>
<dbReference type="Gene3D" id="3.40.50.150">
    <property type="entry name" value="Vaccinia Virus protein VP39"/>
    <property type="match status" value="2"/>
</dbReference>
<keyword evidence="3" id="KW-0949">S-adenosyl-L-methionine</keyword>
<dbReference type="GO" id="GO:0015667">
    <property type="term" value="F:site-specific DNA-methyltransferase (cytosine-N4-specific) activity"/>
    <property type="evidence" value="ECO:0007669"/>
    <property type="project" value="UniProtKB-EC"/>
</dbReference>
<dbReference type="InterPro" id="IPR002941">
    <property type="entry name" value="DNA_methylase_N4/N6"/>
</dbReference>
<evidence type="ECO:0000313" key="8">
    <source>
        <dbReference type="Proteomes" id="UP001060771"/>
    </source>
</evidence>
<dbReference type="OrthoDB" id="38200at2157"/>
<dbReference type="EC" id="2.1.1.113" evidence="3"/>
<dbReference type="EMBL" id="BMNM01000013">
    <property type="protein sequence ID" value="GGI85487.1"/>
    <property type="molecule type" value="Genomic_DNA"/>
</dbReference>
<evidence type="ECO:0000313" key="7">
    <source>
        <dbReference type="Proteomes" id="UP000657075"/>
    </source>
</evidence>
<keyword evidence="1 3" id="KW-0489">Methyltransferase</keyword>
<evidence type="ECO:0000313" key="5">
    <source>
        <dbReference type="EMBL" id="BDR92903.1"/>
    </source>
</evidence>
<dbReference type="InterPro" id="IPR001091">
    <property type="entry name" value="RM_Methyltransferase"/>
</dbReference>
<evidence type="ECO:0000256" key="3">
    <source>
        <dbReference type="RuleBase" id="RU362026"/>
    </source>
</evidence>
<name>A0A830EKE7_9CREN</name>
<feature type="domain" description="DNA methylase N-4/N-6" evidence="4">
    <location>
        <begin position="178"/>
        <end position="307"/>
    </location>
</feature>
<evidence type="ECO:0000313" key="6">
    <source>
        <dbReference type="EMBL" id="GGI85487.1"/>
    </source>
</evidence>
<dbReference type="SUPFAM" id="SSF53335">
    <property type="entry name" value="S-adenosyl-L-methionine-dependent methyltransferases"/>
    <property type="match status" value="2"/>
</dbReference>
<comment type="catalytic activity">
    <reaction evidence="3">
        <text>a 2'-deoxycytidine in DNA + S-adenosyl-L-methionine = an N(4)-methyl-2'-deoxycytidine in DNA + S-adenosyl-L-homocysteine + H(+)</text>
        <dbReference type="Rhea" id="RHEA:16857"/>
        <dbReference type="Rhea" id="RHEA-COMP:11369"/>
        <dbReference type="Rhea" id="RHEA-COMP:13674"/>
        <dbReference type="ChEBI" id="CHEBI:15378"/>
        <dbReference type="ChEBI" id="CHEBI:57856"/>
        <dbReference type="ChEBI" id="CHEBI:59789"/>
        <dbReference type="ChEBI" id="CHEBI:85452"/>
        <dbReference type="ChEBI" id="CHEBI:137933"/>
        <dbReference type="EC" id="2.1.1.113"/>
    </reaction>
</comment>
<protein>
    <recommendedName>
        <fullName evidence="3">Type II methyltransferase</fullName>
        <ecNumber evidence="3">2.1.1.113</ecNumber>
    </recommendedName>
    <alternativeName>
        <fullName evidence="3">N-4 cytosine-specific methyltransferase</fullName>
    </alternativeName>
</protein>
<dbReference type="GO" id="GO:0030488">
    <property type="term" value="P:tRNA methylation"/>
    <property type="evidence" value="ECO:0007669"/>
    <property type="project" value="TreeGrafter"/>
</dbReference>